<name>A0A7R9M1N9_9ACAR</name>
<gene>
    <name evidence="3" type="ORF">ONB1V03_LOCUS8586</name>
</gene>
<keyword evidence="4" id="KW-1185">Reference proteome</keyword>
<dbReference type="EMBL" id="OC919801">
    <property type="protein sequence ID" value="CAD7651918.1"/>
    <property type="molecule type" value="Genomic_DNA"/>
</dbReference>
<protein>
    <submittedName>
        <fullName evidence="3">Uncharacterized protein</fullName>
    </submittedName>
</protein>
<reference evidence="3" key="1">
    <citation type="submission" date="2020-11" db="EMBL/GenBank/DDBJ databases">
        <authorList>
            <person name="Tran Van P."/>
        </authorList>
    </citation>
    <scope>NUCLEOTIDE SEQUENCE</scope>
</reference>
<evidence type="ECO:0000313" key="4">
    <source>
        <dbReference type="Proteomes" id="UP000728032"/>
    </source>
</evidence>
<dbReference type="InterPro" id="IPR032675">
    <property type="entry name" value="LRR_dom_sf"/>
</dbReference>
<evidence type="ECO:0000256" key="1">
    <source>
        <dbReference type="SAM" id="MobiDB-lite"/>
    </source>
</evidence>
<sequence length="392" mass="44782">MEAIGSDSSDLGVCDDMSGDNAVTNGSNDSTSSLDMTQRFMTSLVISQTTPSSESSLEYSKDSFDRFGDDLCQLLLSYLPFEEHFRRECLSKQFQRCLHISIKVLTITDTLFAKMSAKSGSFGSDVLTDILKKCPNIQTIDCYHILRYKSDHVRPLLETIDGLSDDYCRRLTRIDVYFAFIDDSVINWVQRFAPKLQTLGVRHENPQYLEYCHHLRHLRVQTLTDVFTPDNRLMAKNLMSFQFTITNDFSNEMFATFVANNKSLKCLYVLTWVTLSMGTVIGFMAQIARLPQLRELTLGLGYAEPSAQYSLYDSLRTIGTNCRHLTRFSLKFASKSWKLNMMPPQENGLIQMIESRKTSSPLQFDCGECHHRQHLHHGPPPPAPHYRHSPHS</sequence>
<proteinExistence type="predicted"/>
<organism evidence="3">
    <name type="scientific">Oppiella nova</name>
    <dbReference type="NCBI Taxonomy" id="334625"/>
    <lineage>
        <taxon>Eukaryota</taxon>
        <taxon>Metazoa</taxon>
        <taxon>Ecdysozoa</taxon>
        <taxon>Arthropoda</taxon>
        <taxon>Chelicerata</taxon>
        <taxon>Arachnida</taxon>
        <taxon>Acari</taxon>
        <taxon>Acariformes</taxon>
        <taxon>Sarcoptiformes</taxon>
        <taxon>Oribatida</taxon>
        <taxon>Brachypylina</taxon>
        <taxon>Oppioidea</taxon>
        <taxon>Oppiidae</taxon>
        <taxon>Oppiella</taxon>
    </lineage>
</organism>
<dbReference type="EMBL" id="CAJPVJ010004976">
    <property type="protein sequence ID" value="CAG2169102.1"/>
    <property type="molecule type" value="Genomic_DNA"/>
</dbReference>
<feature type="region of interest" description="Disordered" evidence="1">
    <location>
        <begin position="371"/>
        <end position="392"/>
    </location>
</feature>
<evidence type="ECO:0000313" key="3">
    <source>
        <dbReference type="EMBL" id="CAD7651918.1"/>
    </source>
</evidence>
<dbReference type="SUPFAM" id="SSF52047">
    <property type="entry name" value="RNI-like"/>
    <property type="match status" value="1"/>
</dbReference>
<feature type="transmembrane region" description="Helical" evidence="2">
    <location>
        <begin position="267"/>
        <end position="288"/>
    </location>
</feature>
<dbReference type="Gene3D" id="3.80.10.10">
    <property type="entry name" value="Ribonuclease Inhibitor"/>
    <property type="match status" value="1"/>
</dbReference>
<keyword evidence="2" id="KW-0812">Transmembrane</keyword>
<evidence type="ECO:0000256" key="2">
    <source>
        <dbReference type="SAM" id="Phobius"/>
    </source>
</evidence>
<dbReference type="OrthoDB" id="6478838at2759"/>
<dbReference type="Proteomes" id="UP000728032">
    <property type="component" value="Unassembled WGS sequence"/>
</dbReference>
<dbReference type="AlphaFoldDB" id="A0A7R9M1N9"/>
<keyword evidence="2" id="KW-0472">Membrane</keyword>
<accession>A0A7R9M1N9</accession>
<keyword evidence="2" id="KW-1133">Transmembrane helix</keyword>